<dbReference type="RefSeq" id="WP_206255994.1">
    <property type="nucleotide sequence ID" value="NZ_CP071060.1"/>
</dbReference>
<keyword evidence="1" id="KW-0233">DNA recombination</keyword>
<protein>
    <submittedName>
        <fullName evidence="3">Tyrosine-type recombinase/integrase</fullName>
    </submittedName>
</protein>
<dbReference type="SUPFAM" id="SSF56349">
    <property type="entry name" value="DNA breaking-rejoining enzymes"/>
    <property type="match status" value="1"/>
</dbReference>
<dbReference type="InterPro" id="IPR013762">
    <property type="entry name" value="Integrase-like_cat_sf"/>
</dbReference>
<proteinExistence type="predicted"/>
<name>A0ABX7MBS6_9RHOO</name>
<sequence>MIHKHASVHCLRHSFAPRLLAAGTDVRTIQLLLGHRSVQTTMIYTHVEATARNAISTLDLL</sequence>
<keyword evidence="4" id="KW-1185">Reference proteome</keyword>
<evidence type="ECO:0000313" key="3">
    <source>
        <dbReference type="EMBL" id="QSI78603.1"/>
    </source>
</evidence>
<evidence type="ECO:0000259" key="2">
    <source>
        <dbReference type="PROSITE" id="PS51898"/>
    </source>
</evidence>
<evidence type="ECO:0000313" key="4">
    <source>
        <dbReference type="Proteomes" id="UP000663570"/>
    </source>
</evidence>
<dbReference type="InterPro" id="IPR011010">
    <property type="entry name" value="DNA_brk_join_enz"/>
</dbReference>
<dbReference type="Pfam" id="PF00589">
    <property type="entry name" value="Phage_integrase"/>
    <property type="match status" value="1"/>
</dbReference>
<dbReference type="Proteomes" id="UP000663570">
    <property type="component" value="Chromosome"/>
</dbReference>
<dbReference type="InterPro" id="IPR002104">
    <property type="entry name" value="Integrase_catalytic"/>
</dbReference>
<feature type="domain" description="Tyr recombinase" evidence="2">
    <location>
        <begin position="1"/>
        <end position="58"/>
    </location>
</feature>
<dbReference type="Gene3D" id="1.10.443.10">
    <property type="entry name" value="Intergrase catalytic core"/>
    <property type="match status" value="1"/>
</dbReference>
<dbReference type="PROSITE" id="PS51898">
    <property type="entry name" value="TYR_RECOMBINASE"/>
    <property type="match status" value="1"/>
</dbReference>
<organism evidence="3 4">
    <name type="scientific">Niveibacterium microcysteis</name>
    <dbReference type="NCBI Taxonomy" id="2811415"/>
    <lineage>
        <taxon>Bacteria</taxon>
        <taxon>Pseudomonadati</taxon>
        <taxon>Pseudomonadota</taxon>
        <taxon>Betaproteobacteria</taxon>
        <taxon>Rhodocyclales</taxon>
        <taxon>Rhodocyclaceae</taxon>
        <taxon>Niveibacterium</taxon>
    </lineage>
</organism>
<reference evidence="3 4" key="1">
    <citation type="submission" date="2021-02" db="EMBL/GenBank/DDBJ databases">
        <title>Niveibacterium changnyeongensis HC41.</title>
        <authorList>
            <person name="Kang M."/>
        </authorList>
    </citation>
    <scope>NUCLEOTIDE SEQUENCE [LARGE SCALE GENOMIC DNA]</scope>
    <source>
        <strain evidence="3 4">HC41</strain>
    </source>
</reference>
<gene>
    <name evidence="3" type="ORF">JY500_08360</name>
</gene>
<accession>A0ABX7MBS6</accession>
<evidence type="ECO:0000256" key="1">
    <source>
        <dbReference type="ARBA" id="ARBA00023172"/>
    </source>
</evidence>
<dbReference type="EMBL" id="CP071060">
    <property type="protein sequence ID" value="QSI78603.1"/>
    <property type="molecule type" value="Genomic_DNA"/>
</dbReference>